<dbReference type="EMBL" id="VSSQ01026651">
    <property type="protein sequence ID" value="MPM75477.1"/>
    <property type="molecule type" value="Genomic_DNA"/>
</dbReference>
<accession>A0A645CEU0</accession>
<name>A0A645CEU0_9ZZZZ</name>
<organism evidence="1">
    <name type="scientific">bioreactor metagenome</name>
    <dbReference type="NCBI Taxonomy" id="1076179"/>
    <lineage>
        <taxon>unclassified sequences</taxon>
        <taxon>metagenomes</taxon>
        <taxon>ecological metagenomes</taxon>
    </lineage>
</organism>
<sequence length="137" mass="15137">MNMNTCCCNANQALLTTSEAALYLGVPVSYLICARSPKCPGSLVPPPKFVRLRAEKKGAKWIRYPRVELDRWLEALPLQEKTEMTKTDISAGGELSNDKFRGCLFTLTLIKGIADANINSSLLKSLTAESTEKKQDK</sequence>
<gene>
    <name evidence="1" type="ORF">SDC9_122470</name>
</gene>
<protein>
    <submittedName>
        <fullName evidence="1">Uncharacterized protein</fullName>
    </submittedName>
</protein>
<reference evidence="1" key="1">
    <citation type="submission" date="2019-08" db="EMBL/GenBank/DDBJ databases">
        <authorList>
            <person name="Kucharzyk K."/>
            <person name="Murdoch R.W."/>
            <person name="Higgins S."/>
            <person name="Loffler F."/>
        </authorList>
    </citation>
    <scope>NUCLEOTIDE SEQUENCE</scope>
</reference>
<dbReference type="AlphaFoldDB" id="A0A645CEU0"/>
<proteinExistence type="predicted"/>
<evidence type="ECO:0000313" key="1">
    <source>
        <dbReference type="EMBL" id="MPM75477.1"/>
    </source>
</evidence>
<comment type="caution">
    <text evidence="1">The sequence shown here is derived from an EMBL/GenBank/DDBJ whole genome shotgun (WGS) entry which is preliminary data.</text>
</comment>